<feature type="chain" id="PRO_5020040366" description="Secreted protein" evidence="1">
    <location>
        <begin position="21"/>
        <end position="126"/>
    </location>
</feature>
<dbReference type="EMBL" id="GHJT01000200">
    <property type="protein sequence ID" value="MOY34171.1"/>
    <property type="molecule type" value="Transcribed_RNA"/>
</dbReference>
<keyword evidence="1" id="KW-0732">Signal</keyword>
<sequence>MMRHLYRTLLLLLLLRYTRASQLLHIFVCVCVGVCALVFVGVLRVVQRVEHGSVFEYYLFSTRPRCVPHCHSFLGPHHHHFHHGHCRTLLGYLRLLRRALASSLIVHSSRHRNSLPAVSYDENVFP</sequence>
<name>A0A4D5RCB6_IXOSC</name>
<evidence type="ECO:0000313" key="2">
    <source>
        <dbReference type="EMBL" id="MOY34171.1"/>
    </source>
</evidence>
<evidence type="ECO:0008006" key="3">
    <source>
        <dbReference type="Google" id="ProtNLM"/>
    </source>
</evidence>
<reference evidence="2" key="1">
    <citation type="submission" date="2019-04" db="EMBL/GenBank/DDBJ databases">
        <title>An insight into the mialome of Ixodes scapularis.</title>
        <authorList>
            <person name="Ribeiro J.M."/>
            <person name="Mather T.N."/>
            <person name="Karim S."/>
        </authorList>
    </citation>
    <scope>NUCLEOTIDE SEQUENCE</scope>
</reference>
<proteinExistence type="predicted"/>
<feature type="signal peptide" evidence="1">
    <location>
        <begin position="1"/>
        <end position="20"/>
    </location>
</feature>
<evidence type="ECO:0000256" key="1">
    <source>
        <dbReference type="SAM" id="SignalP"/>
    </source>
</evidence>
<accession>A0A4D5RCB6</accession>
<organism evidence="2">
    <name type="scientific">Ixodes scapularis</name>
    <name type="common">Black-legged tick</name>
    <name type="synonym">Deer tick</name>
    <dbReference type="NCBI Taxonomy" id="6945"/>
    <lineage>
        <taxon>Eukaryota</taxon>
        <taxon>Metazoa</taxon>
        <taxon>Ecdysozoa</taxon>
        <taxon>Arthropoda</taxon>
        <taxon>Chelicerata</taxon>
        <taxon>Arachnida</taxon>
        <taxon>Acari</taxon>
        <taxon>Parasitiformes</taxon>
        <taxon>Ixodida</taxon>
        <taxon>Ixodoidea</taxon>
        <taxon>Ixodidae</taxon>
        <taxon>Ixodinae</taxon>
        <taxon>Ixodes</taxon>
    </lineage>
</organism>
<protein>
    <recommendedName>
        <fullName evidence="3">Secreted protein</fullName>
    </recommendedName>
</protein>
<dbReference type="AlphaFoldDB" id="A0A4D5RCB6"/>